<dbReference type="PANTHER" id="PTHR31283:SF5">
    <property type="entry name" value="EKC_KEOPS COMPLEX SUBUNIT LAGE3"/>
    <property type="match status" value="1"/>
</dbReference>
<dbReference type="GO" id="GO:0070525">
    <property type="term" value="P:tRNA threonylcarbamoyladenosine metabolic process"/>
    <property type="evidence" value="ECO:0007669"/>
    <property type="project" value="TreeGrafter"/>
</dbReference>
<keyword evidence="6" id="KW-0539">Nucleus</keyword>
<keyword evidence="5" id="KW-0819">tRNA processing</keyword>
<comment type="subcellular location">
    <subcellularLocation>
        <location evidence="2">Cytoplasm</location>
    </subcellularLocation>
    <subcellularLocation>
        <location evidence="1">Nucleus</location>
    </subcellularLocation>
</comment>
<reference evidence="7" key="1">
    <citation type="journal article" date="2021" name="Nat. Commun.">
        <title>Genetic determinants of endophytism in the Arabidopsis root mycobiome.</title>
        <authorList>
            <person name="Mesny F."/>
            <person name="Miyauchi S."/>
            <person name="Thiergart T."/>
            <person name="Pickel B."/>
            <person name="Atanasova L."/>
            <person name="Karlsson M."/>
            <person name="Huettel B."/>
            <person name="Barry K.W."/>
            <person name="Haridas S."/>
            <person name="Chen C."/>
            <person name="Bauer D."/>
            <person name="Andreopoulos W."/>
            <person name="Pangilinan J."/>
            <person name="LaButti K."/>
            <person name="Riley R."/>
            <person name="Lipzen A."/>
            <person name="Clum A."/>
            <person name="Drula E."/>
            <person name="Henrissat B."/>
            <person name="Kohler A."/>
            <person name="Grigoriev I.V."/>
            <person name="Martin F.M."/>
            <person name="Hacquard S."/>
        </authorList>
    </citation>
    <scope>NUCLEOTIDE SEQUENCE</scope>
    <source>
        <strain evidence="7">MPI-CAGE-CH-0235</strain>
    </source>
</reference>
<dbReference type="OrthoDB" id="10025739at2759"/>
<dbReference type="FunFam" id="3.30.310.50:FF:000005">
    <property type="entry name" value="L antigen family member 3"/>
    <property type="match status" value="1"/>
</dbReference>
<evidence type="ECO:0000313" key="8">
    <source>
        <dbReference type="Proteomes" id="UP000813444"/>
    </source>
</evidence>
<proteinExistence type="inferred from homology"/>
<name>A0A8K0WYM2_9HYPO</name>
<evidence type="ECO:0000256" key="3">
    <source>
        <dbReference type="ARBA" id="ARBA00007073"/>
    </source>
</evidence>
<keyword evidence="8" id="KW-1185">Reference proteome</keyword>
<dbReference type="InterPro" id="IPR015419">
    <property type="entry name" value="CTAG/Pcc1"/>
</dbReference>
<dbReference type="Gene3D" id="3.30.310.50">
    <property type="entry name" value="Alpha-D-phosphohexomutase, C-terminal domain"/>
    <property type="match status" value="1"/>
</dbReference>
<protein>
    <submittedName>
        <fullName evidence="7">Transcription factor Pcc1-domain-containing protein</fullName>
    </submittedName>
</protein>
<evidence type="ECO:0000256" key="6">
    <source>
        <dbReference type="ARBA" id="ARBA00023242"/>
    </source>
</evidence>
<evidence type="ECO:0000256" key="4">
    <source>
        <dbReference type="ARBA" id="ARBA00022490"/>
    </source>
</evidence>
<dbReference type="GO" id="GO:0005634">
    <property type="term" value="C:nucleus"/>
    <property type="evidence" value="ECO:0007669"/>
    <property type="project" value="UniProtKB-SubCell"/>
</dbReference>
<dbReference type="Proteomes" id="UP000813444">
    <property type="component" value="Unassembled WGS sequence"/>
</dbReference>
<dbReference type="EMBL" id="JAGPNK010000001">
    <property type="protein sequence ID" value="KAH7329056.1"/>
    <property type="molecule type" value="Genomic_DNA"/>
</dbReference>
<dbReference type="GO" id="GO:0005737">
    <property type="term" value="C:cytoplasm"/>
    <property type="evidence" value="ECO:0007669"/>
    <property type="project" value="UniProtKB-SubCell"/>
</dbReference>
<dbReference type="AlphaFoldDB" id="A0A8K0WYM2"/>
<evidence type="ECO:0000313" key="7">
    <source>
        <dbReference type="EMBL" id="KAH7329056.1"/>
    </source>
</evidence>
<comment type="caution">
    <text evidence="7">The sequence shown here is derived from an EMBL/GenBank/DDBJ whole genome shotgun (WGS) entry which is preliminary data.</text>
</comment>
<dbReference type="PANTHER" id="PTHR31283">
    <property type="entry name" value="EKC/KEOPS COMPLEX SUBUNIT PCC1 FAMILY MEMBER"/>
    <property type="match status" value="1"/>
</dbReference>
<dbReference type="Pfam" id="PF09341">
    <property type="entry name" value="Pcc1"/>
    <property type="match status" value="1"/>
</dbReference>
<evidence type="ECO:0000256" key="1">
    <source>
        <dbReference type="ARBA" id="ARBA00004123"/>
    </source>
</evidence>
<comment type="similarity">
    <text evidence="3">Belongs to the CTAG/PCC1 family.</text>
</comment>
<keyword evidence="4" id="KW-0963">Cytoplasm</keyword>
<organism evidence="7 8">
    <name type="scientific">Stachybotrys elegans</name>
    <dbReference type="NCBI Taxonomy" id="80388"/>
    <lineage>
        <taxon>Eukaryota</taxon>
        <taxon>Fungi</taxon>
        <taxon>Dikarya</taxon>
        <taxon>Ascomycota</taxon>
        <taxon>Pezizomycotina</taxon>
        <taxon>Sordariomycetes</taxon>
        <taxon>Hypocreomycetidae</taxon>
        <taxon>Hypocreales</taxon>
        <taxon>Stachybotryaceae</taxon>
        <taxon>Stachybotrys</taxon>
    </lineage>
</organism>
<dbReference type="GO" id="GO:0008033">
    <property type="term" value="P:tRNA processing"/>
    <property type="evidence" value="ECO:0007669"/>
    <property type="project" value="UniProtKB-KW"/>
</dbReference>
<sequence length="120" mass="13248">MSDPSRHPLAMDRPSQDDFPCSLTIDVPFPTSRLAETALKSIQVDPELSPLVWRGFTVVDAPDASDPDASSILRVAYMAATNRMLRVAVNSFMDSLKLVLEVMQELDVDVLEKQDNPSNS</sequence>
<evidence type="ECO:0000256" key="5">
    <source>
        <dbReference type="ARBA" id="ARBA00022694"/>
    </source>
</evidence>
<gene>
    <name evidence="7" type="ORF">B0I35DRAFT_473698</name>
</gene>
<accession>A0A8K0WYM2</accession>
<evidence type="ECO:0000256" key="2">
    <source>
        <dbReference type="ARBA" id="ARBA00004496"/>
    </source>
</evidence>
<dbReference type="GO" id="GO:0000408">
    <property type="term" value="C:EKC/KEOPS complex"/>
    <property type="evidence" value="ECO:0007669"/>
    <property type="project" value="TreeGrafter"/>
</dbReference>